<dbReference type="EMBL" id="JBHMAG010000004">
    <property type="protein sequence ID" value="MFB9751013.1"/>
    <property type="molecule type" value="Genomic_DNA"/>
</dbReference>
<dbReference type="PANTHER" id="PTHR33639:SF2">
    <property type="entry name" value="DUF393 DOMAIN-CONTAINING PROTEIN"/>
    <property type="match status" value="1"/>
</dbReference>
<keyword evidence="3" id="KW-1185">Reference proteome</keyword>
<dbReference type="PANTHER" id="PTHR33639">
    <property type="entry name" value="THIOL-DISULFIDE OXIDOREDUCTASE DCC"/>
    <property type="match status" value="1"/>
</dbReference>
<dbReference type="Pfam" id="PF04134">
    <property type="entry name" value="DCC1-like"/>
    <property type="match status" value="2"/>
</dbReference>
<gene>
    <name evidence="2" type="ORF">ACFFNY_05430</name>
</gene>
<evidence type="ECO:0000313" key="2">
    <source>
        <dbReference type="EMBL" id="MFB9751013.1"/>
    </source>
</evidence>
<evidence type="ECO:0000256" key="1">
    <source>
        <dbReference type="SAM" id="MobiDB-lite"/>
    </source>
</evidence>
<feature type="region of interest" description="Disordered" evidence="1">
    <location>
        <begin position="52"/>
        <end position="101"/>
    </location>
</feature>
<evidence type="ECO:0000313" key="3">
    <source>
        <dbReference type="Proteomes" id="UP001589619"/>
    </source>
</evidence>
<organism evidence="2 3">
    <name type="scientific">Paenibacillus hodogayensis</name>
    <dbReference type="NCBI Taxonomy" id="279208"/>
    <lineage>
        <taxon>Bacteria</taxon>
        <taxon>Bacillati</taxon>
        <taxon>Bacillota</taxon>
        <taxon>Bacilli</taxon>
        <taxon>Bacillales</taxon>
        <taxon>Paenibacillaceae</taxon>
        <taxon>Paenibacillus</taxon>
    </lineage>
</organism>
<dbReference type="RefSeq" id="WP_344905651.1">
    <property type="nucleotide sequence ID" value="NZ_BAAAYO010000002.1"/>
</dbReference>
<feature type="compositionally biased region" description="Low complexity" evidence="1">
    <location>
        <begin position="85"/>
        <end position="94"/>
    </location>
</feature>
<name>A0ABV5VSB1_9BACL</name>
<reference evidence="2 3" key="1">
    <citation type="submission" date="2024-09" db="EMBL/GenBank/DDBJ databases">
        <authorList>
            <person name="Sun Q."/>
            <person name="Mori K."/>
        </authorList>
    </citation>
    <scope>NUCLEOTIDE SEQUENCE [LARGE SCALE GENOMIC DNA]</scope>
    <source>
        <strain evidence="2 3">JCM 12520</strain>
    </source>
</reference>
<comment type="caution">
    <text evidence="2">The sequence shown here is derived from an EMBL/GenBank/DDBJ whole genome shotgun (WGS) entry which is preliminary data.</text>
</comment>
<proteinExistence type="predicted"/>
<sequence length="180" mass="19414">MKGQGDTGSIILFDGECNLCHAVVRFVISRDPKRRFRFAALDSEAGLALRGSNGIRPSGPAAVPPTGGMTAGKASSAEERSPRTAGAGKAQDAAAESEDGGDPGTFMLLRSGKLYTKSRAALEVFRLLRGLWPLLYVFVAVPAAIRDPVYDFIARRRYGWFGRSDHCLVPGPEERDRFIG</sequence>
<accession>A0ABV5VSB1</accession>
<dbReference type="Proteomes" id="UP001589619">
    <property type="component" value="Unassembled WGS sequence"/>
</dbReference>
<dbReference type="InterPro" id="IPR052927">
    <property type="entry name" value="DCC_oxidoreductase"/>
</dbReference>
<dbReference type="InterPro" id="IPR007263">
    <property type="entry name" value="DCC1-like"/>
</dbReference>
<protein>
    <submittedName>
        <fullName evidence="2">Thiol-disulfide oxidoreductase DCC family protein</fullName>
    </submittedName>
</protein>